<sequence>MGQQIDSDIQASQAMEGEFLPFVNYIYTESGINWKFLDASCRASCGQIKTEEDDRNCLTSFNSHFDSRTQDLPIGTQLLSAPSSMQPSFCIWIMSGKLGTCITDTETSKVMWLSRATSLLLMSDLTLLKCIDQLLFFREVPNAICEYEMTVKTARSRTTDFDLNKAPRRQRILGKTRFDQSDYTQNAVSYSPFFYNNVKVIHLKQKEEAEMVNCVKCLCQYEEVLLISVTHAYLWLTMKKGGISGMLVCNLECSIDISYPAASYHFHDFQSLQPITVEEVVSVFYGEGKKA</sequence>
<name>A0A024FU97_9STRA</name>
<organism evidence="1 2">
    <name type="scientific">Albugo candida</name>
    <dbReference type="NCBI Taxonomy" id="65357"/>
    <lineage>
        <taxon>Eukaryota</taxon>
        <taxon>Sar</taxon>
        <taxon>Stramenopiles</taxon>
        <taxon>Oomycota</taxon>
        <taxon>Peronosporomycetes</taxon>
        <taxon>Albuginales</taxon>
        <taxon>Albuginaceae</taxon>
        <taxon>Albugo</taxon>
    </lineage>
</organism>
<protein>
    <submittedName>
        <fullName evidence="1">Uncharacterized protein</fullName>
    </submittedName>
</protein>
<reference evidence="1 2" key="1">
    <citation type="submission" date="2012-05" db="EMBL/GenBank/DDBJ databases">
        <title>Recombination and specialization in a pathogen metapopulation.</title>
        <authorList>
            <person name="Gardiner A."/>
            <person name="Kemen E."/>
            <person name="Schultz-Larsen T."/>
            <person name="MacLean D."/>
            <person name="Van Oosterhout C."/>
            <person name="Jones J.D.G."/>
        </authorList>
    </citation>
    <scope>NUCLEOTIDE SEQUENCE [LARGE SCALE GENOMIC DNA]</scope>
    <source>
        <strain evidence="1 2">Ac Nc2</strain>
    </source>
</reference>
<dbReference type="EMBL" id="CAIX01000317">
    <property type="protein sequence ID" value="CCI10601.1"/>
    <property type="molecule type" value="Genomic_DNA"/>
</dbReference>
<dbReference type="InParanoid" id="A0A024FU97"/>
<accession>A0A024FU97</accession>
<dbReference type="Proteomes" id="UP000053237">
    <property type="component" value="Unassembled WGS sequence"/>
</dbReference>
<gene>
    <name evidence="1" type="ORF">BN9_109710</name>
</gene>
<evidence type="ECO:0000313" key="2">
    <source>
        <dbReference type="Proteomes" id="UP000053237"/>
    </source>
</evidence>
<keyword evidence="2" id="KW-1185">Reference proteome</keyword>
<comment type="caution">
    <text evidence="1">The sequence shown here is derived from an EMBL/GenBank/DDBJ whole genome shotgun (WGS) entry which is preliminary data.</text>
</comment>
<evidence type="ECO:0000313" key="1">
    <source>
        <dbReference type="EMBL" id="CCI10601.1"/>
    </source>
</evidence>
<dbReference type="AlphaFoldDB" id="A0A024FU97"/>
<proteinExistence type="predicted"/>